<comment type="caution">
    <text evidence="7">The sequence shown here is derived from an EMBL/GenBank/DDBJ whole genome shotgun (WGS) entry which is preliminary data.</text>
</comment>
<comment type="subcellular location">
    <subcellularLocation>
        <location evidence="1">Endomembrane system</location>
        <topology evidence="1">Multi-pass membrane protein</topology>
    </subcellularLocation>
</comment>
<dbReference type="Pfam" id="PF06803">
    <property type="entry name" value="DUF1232"/>
    <property type="match status" value="1"/>
</dbReference>
<proteinExistence type="predicted"/>
<name>A0ABR7K4M6_9FIRM</name>
<feature type="transmembrane region" description="Helical" evidence="5">
    <location>
        <begin position="79"/>
        <end position="98"/>
    </location>
</feature>
<evidence type="ECO:0000256" key="3">
    <source>
        <dbReference type="ARBA" id="ARBA00022989"/>
    </source>
</evidence>
<evidence type="ECO:0000259" key="6">
    <source>
        <dbReference type="Pfam" id="PF06803"/>
    </source>
</evidence>
<reference evidence="7 8" key="1">
    <citation type="submission" date="2020-08" db="EMBL/GenBank/DDBJ databases">
        <authorList>
            <person name="Liu C."/>
            <person name="Sun Q."/>
        </authorList>
    </citation>
    <scope>NUCLEOTIDE SEQUENCE [LARGE SCALE GENOMIC DNA]</scope>
    <source>
        <strain evidence="7 8">NSJ-45</strain>
    </source>
</reference>
<gene>
    <name evidence="7" type="ORF">H8891_09585</name>
</gene>
<evidence type="ECO:0000256" key="4">
    <source>
        <dbReference type="ARBA" id="ARBA00023136"/>
    </source>
</evidence>
<protein>
    <submittedName>
        <fullName evidence="7">DUF1232 domain-containing protein</fullName>
    </submittedName>
</protein>
<keyword evidence="3 5" id="KW-1133">Transmembrane helix</keyword>
<evidence type="ECO:0000313" key="8">
    <source>
        <dbReference type="Proteomes" id="UP000611796"/>
    </source>
</evidence>
<sequence length="128" mass="14926">MKILFKLIDIFLDILKKTLVRLKNGKFGILFIVNLFKLPDFYTDKSVNIISKFKVTFAILITFVYLLSGIDFIPEVITGMFGFIDDLFVIFWSFGIINEEIEKYKKIKKDIINPNIIEGVTFSIKDEE</sequence>
<keyword evidence="4 5" id="KW-0472">Membrane</keyword>
<evidence type="ECO:0000256" key="5">
    <source>
        <dbReference type="SAM" id="Phobius"/>
    </source>
</evidence>
<keyword evidence="2 5" id="KW-0812">Transmembrane</keyword>
<evidence type="ECO:0000313" key="7">
    <source>
        <dbReference type="EMBL" id="MBC6004057.1"/>
    </source>
</evidence>
<dbReference type="Proteomes" id="UP000611796">
    <property type="component" value="Unassembled WGS sequence"/>
</dbReference>
<dbReference type="EMBL" id="JACRWD010000002">
    <property type="protein sequence ID" value="MBC6004057.1"/>
    <property type="molecule type" value="Genomic_DNA"/>
</dbReference>
<keyword evidence="8" id="KW-1185">Reference proteome</keyword>
<organism evidence="7 8">
    <name type="scientific">Paeniclostridium hominis</name>
    <dbReference type="NCBI Taxonomy" id="2764329"/>
    <lineage>
        <taxon>Bacteria</taxon>
        <taxon>Bacillati</taxon>
        <taxon>Bacillota</taxon>
        <taxon>Clostridia</taxon>
        <taxon>Peptostreptococcales</taxon>
        <taxon>Peptostreptococcaceae</taxon>
        <taxon>Paeniclostridium</taxon>
    </lineage>
</organism>
<dbReference type="RefSeq" id="WP_187006265.1">
    <property type="nucleotide sequence ID" value="NZ_JACRWD010000002.1"/>
</dbReference>
<accession>A0ABR7K4M6</accession>
<evidence type="ECO:0000256" key="2">
    <source>
        <dbReference type="ARBA" id="ARBA00022692"/>
    </source>
</evidence>
<evidence type="ECO:0000256" key="1">
    <source>
        <dbReference type="ARBA" id="ARBA00004127"/>
    </source>
</evidence>
<feature type="transmembrane region" description="Helical" evidence="5">
    <location>
        <begin position="55"/>
        <end position="73"/>
    </location>
</feature>
<dbReference type="InterPro" id="IPR010652">
    <property type="entry name" value="DUF1232"/>
</dbReference>
<feature type="domain" description="DUF1232" evidence="6">
    <location>
        <begin position="58"/>
        <end position="92"/>
    </location>
</feature>